<dbReference type="OrthoDB" id="295078at2759"/>
<dbReference type="CDD" id="cd00934">
    <property type="entry name" value="PTB"/>
    <property type="match status" value="1"/>
</dbReference>
<evidence type="ECO:0000313" key="2">
    <source>
        <dbReference type="EMBL" id="KFM71231.1"/>
    </source>
</evidence>
<evidence type="ECO:0000259" key="1">
    <source>
        <dbReference type="PROSITE" id="PS01179"/>
    </source>
</evidence>
<feature type="non-terminal residue" evidence="2">
    <location>
        <position position="184"/>
    </location>
</feature>
<proteinExistence type="predicted"/>
<keyword evidence="3" id="KW-1185">Reference proteome</keyword>
<name>A0A087U1J2_STEMI</name>
<protein>
    <submittedName>
        <fullName evidence="2">TBC1 domain family member 4</fullName>
    </submittedName>
</protein>
<dbReference type="InterPro" id="IPR006020">
    <property type="entry name" value="PTB/PI_dom"/>
</dbReference>
<feature type="domain" description="PID" evidence="1">
    <location>
        <begin position="83"/>
        <end position="180"/>
    </location>
</feature>
<dbReference type="Gene3D" id="2.30.29.30">
    <property type="entry name" value="Pleckstrin-homology domain (PH domain)/Phosphotyrosine-binding domain (PTB)"/>
    <property type="match status" value="1"/>
</dbReference>
<organism evidence="2 3">
    <name type="scientific">Stegodyphus mimosarum</name>
    <name type="common">African social velvet spider</name>
    <dbReference type="NCBI Taxonomy" id="407821"/>
    <lineage>
        <taxon>Eukaryota</taxon>
        <taxon>Metazoa</taxon>
        <taxon>Ecdysozoa</taxon>
        <taxon>Arthropoda</taxon>
        <taxon>Chelicerata</taxon>
        <taxon>Arachnida</taxon>
        <taxon>Araneae</taxon>
        <taxon>Araneomorphae</taxon>
        <taxon>Entelegynae</taxon>
        <taxon>Eresoidea</taxon>
        <taxon>Eresidae</taxon>
        <taxon>Stegodyphus</taxon>
    </lineage>
</organism>
<dbReference type="SUPFAM" id="SSF50729">
    <property type="entry name" value="PH domain-like"/>
    <property type="match status" value="1"/>
</dbReference>
<reference evidence="2 3" key="1">
    <citation type="submission" date="2013-11" db="EMBL/GenBank/DDBJ databases">
        <title>Genome sequencing of Stegodyphus mimosarum.</title>
        <authorList>
            <person name="Bechsgaard J."/>
        </authorList>
    </citation>
    <scope>NUCLEOTIDE SEQUENCE [LARGE SCALE GENOMIC DNA]</scope>
</reference>
<dbReference type="PROSITE" id="PS01179">
    <property type="entry name" value="PID"/>
    <property type="match status" value="1"/>
</dbReference>
<evidence type="ECO:0000313" key="3">
    <source>
        <dbReference type="Proteomes" id="UP000054359"/>
    </source>
</evidence>
<accession>A0A087U1J2</accession>
<dbReference type="Proteomes" id="UP000054359">
    <property type="component" value="Unassembled WGS sequence"/>
</dbReference>
<dbReference type="AlphaFoldDB" id="A0A087U1J2"/>
<gene>
    <name evidence="2" type="ORF">X975_05816</name>
</gene>
<dbReference type="Pfam" id="PF00640">
    <property type="entry name" value="PID"/>
    <property type="match status" value="1"/>
</dbReference>
<dbReference type="STRING" id="407821.A0A087U1J2"/>
<dbReference type="InterPro" id="IPR011993">
    <property type="entry name" value="PH-like_dom_sf"/>
</dbReference>
<dbReference type="EMBL" id="KK117713">
    <property type="protein sequence ID" value="KFM71231.1"/>
    <property type="molecule type" value="Genomic_DNA"/>
</dbReference>
<sequence length="184" mass="21131">MSQIATRHGCGLRSLNLPPRVFYDGIHALDLKINYTMSSVIEDSAQKLPVEQKTYQLNEKQISCVEQNTNRAHTNHVTFQRTFKVVYLGYAVLDRRYTLPMLPWVIAEIKRHGSQNEEEIYIEVTEQSLKAASCESNALVFEHKLQTISKFAQSSHDPSCFTYMTREVQNGPCAYHVFQANDEN</sequence>